<organism evidence="10 11">
    <name type="scientific">Caryophanon tenue</name>
    <dbReference type="NCBI Taxonomy" id="33978"/>
    <lineage>
        <taxon>Bacteria</taxon>
        <taxon>Bacillati</taxon>
        <taxon>Bacillota</taxon>
        <taxon>Bacilli</taxon>
        <taxon>Bacillales</taxon>
        <taxon>Caryophanaceae</taxon>
        <taxon>Caryophanon</taxon>
    </lineage>
</organism>
<dbReference type="InterPro" id="IPR023418">
    <property type="entry name" value="Thyroxine_BS"/>
</dbReference>
<evidence type="ECO:0000256" key="7">
    <source>
        <dbReference type="PIRSR" id="PIRSR600895-51"/>
    </source>
</evidence>
<evidence type="ECO:0000313" key="11">
    <source>
        <dbReference type="Proteomes" id="UP000093199"/>
    </source>
</evidence>
<feature type="binding site" evidence="7">
    <location>
        <position position="7"/>
    </location>
    <ligand>
        <name>substrate</name>
    </ligand>
</feature>
<gene>
    <name evidence="10" type="ORF">A6M13_02820</name>
</gene>
<sequence length="115" mass="13080">MTTITTHVLDVYHGRPASGVKITASMYVEGHWETVKTVETNAQGRCDTPIFEQAVTGKYELTFSVDTYFEAQGVTLAQPHFLSDIPVRFQISDEQEHYHIPLIVSPWNYQVYRGS</sequence>
<dbReference type="PANTHER" id="PTHR10395:SF7">
    <property type="entry name" value="5-HYDROXYISOURATE HYDROLASE"/>
    <property type="match status" value="1"/>
</dbReference>
<comment type="caution">
    <text evidence="10">The sequence shown here is derived from an EMBL/GenBank/DDBJ whole genome shotgun (WGS) entry which is preliminary data.</text>
</comment>
<comment type="function">
    <text evidence="2">Catalyzes the hydrolysis of 5-hydroxyisourate (HIU) to 2-oxo-4-hydroxy-4-carboxy-5-ureidoimidazoline (OHCU).</text>
</comment>
<keyword evidence="11" id="KW-1185">Reference proteome</keyword>
<dbReference type="Pfam" id="PF00576">
    <property type="entry name" value="Transthyretin"/>
    <property type="match status" value="1"/>
</dbReference>
<dbReference type="OrthoDB" id="9792386at2"/>
<dbReference type="Proteomes" id="UP000093199">
    <property type="component" value="Unassembled WGS sequence"/>
</dbReference>
<comment type="similarity">
    <text evidence="3 8">Belongs to the transthyretin family. 5-hydroxyisourate hydrolase subfamily.</text>
</comment>
<dbReference type="RefSeq" id="WP_066544777.1">
    <property type="nucleotide sequence ID" value="NZ_MASJ01000012.1"/>
</dbReference>
<dbReference type="SUPFAM" id="SSF49472">
    <property type="entry name" value="Transthyretin (synonym: prealbumin)"/>
    <property type="match status" value="1"/>
</dbReference>
<comment type="subunit">
    <text evidence="4 8">Homotetramer.</text>
</comment>
<dbReference type="PRINTS" id="PR00189">
    <property type="entry name" value="TRNSTHYRETIN"/>
</dbReference>
<feature type="binding site" evidence="7">
    <location>
        <position position="45"/>
    </location>
    <ligand>
        <name>substrate</name>
    </ligand>
</feature>
<proteinExistence type="inferred from homology"/>
<keyword evidence="5 8" id="KW-0659">Purine metabolism</keyword>
<keyword evidence="6 8" id="KW-0378">Hydrolase</keyword>
<dbReference type="InterPro" id="IPR036817">
    <property type="entry name" value="Transthyretin/HIU_hydrolase_sf"/>
</dbReference>
<dbReference type="NCBIfam" id="TIGR02962">
    <property type="entry name" value="hdxy_isourate"/>
    <property type="match status" value="1"/>
</dbReference>
<dbReference type="CDD" id="cd05822">
    <property type="entry name" value="TLP_HIUase"/>
    <property type="match status" value="1"/>
</dbReference>
<dbReference type="InterPro" id="IPR014306">
    <property type="entry name" value="Hydroxyisourate_hydrolase"/>
</dbReference>
<comment type="catalytic activity">
    <reaction evidence="1 8">
        <text>5-hydroxyisourate + H2O = 5-hydroxy-2-oxo-4-ureido-2,5-dihydro-1H-imidazole-5-carboxylate + H(+)</text>
        <dbReference type="Rhea" id="RHEA:23736"/>
        <dbReference type="ChEBI" id="CHEBI:15377"/>
        <dbReference type="ChEBI" id="CHEBI:15378"/>
        <dbReference type="ChEBI" id="CHEBI:18072"/>
        <dbReference type="ChEBI" id="CHEBI:58639"/>
        <dbReference type="EC" id="3.5.2.17"/>
    </reaction>
</comment>
<name>A0A1C0YEN9_9BACL</name>
<evidence type="ECO:0000313" key="10">
    <source>
        <dbReference type="EMBL" id="OCS85609.1"/>
    </source>
</evidence>
<protein>
    <recommendedName>
        <fullName evidence="8">5-hydroxyisourate hydrolase</fullName>
        <shortName evidence="8">HIU hydrolase</shortName>
        <shortName evidence="8">HIUHase</shortName>
        <ecNumber evidence="8">3.5.2.17</ecNumber>
    </recommendedName>
</protein>
<evidence type="ECO:0000256" key="6">
    <source>
        <dbReference type="ARBA" id="ARBA00022801"/>
    </source>
</evidence>
<evidence type="ECO:0000256" key="4">
    <source>
        <dbReference type="ARBA" id="ARBA00011881"/>
    </source>
</evidence>
<feature type="domain" description="Transthyretin/hydroxyisourate hydrolase" evidence="9">
    <location>
        <begin position="4"/>
        <end position="114"/>
    </location>
</feature>
<evidence type="ECO:0000256" key="8">
    <source>
        <dbReference type="RuleBase" id="RU361270"/>
    </source>
</evidence>
<evidence type="ECO:0000256" key="3">
    <source>
        <dbReference type="ARBA" id="ARBA00009850"/>
    </source>
</evidence>
<evidence type="ECO:0000256" key="2">
    <source>
        <dbReference type="ARBA" id="ARBA00002704"/>
    </source>
</evidence>
<reference evidence="10 11" key="1">
    <citation type="submission" date="2016-07" db="EMBL/GenBank/DDBJ databases">
        <title>Caryophanon tenue genome sequencing.</title>
        <authorList>
            <person name="Verma A."/>
            <person name="Pal Y."/>
            <person name="Krishnamurthi S."/>
        </authorList>
    </citation>
    <scope>NUCLEOTIDE SEQUENCE [LARGE SCALE GENOMIC DNA]</scope>
    <source>
        <strain evidence="10 11">DSM 14152</strain>
    </source>
</reference>
<dbReference type="PANTHER" id="PTHR10395">
    <property type="entry name" value="URICASE AND TRANSTHYRETIN-RELATED"/>
    <property type="match status" value="1"/>
</dbReference>
<dbReference type="EMBL" id="MASJ01000012">
    <property type="protein sequence ID" value="OCS85609.1"/>
    <property type="molecule type" value="Genomic_DNA"/>
</dbReference>
<dbReference type="InterPro" id="IPR000895">
    <property type="entry name" value="Transthyretin/HIU_hydrolase"/>
</dbReference>
<dbReference type="GO" id="GO:0033971">
    <property type="term" value="F:hydroxyisourate hydrolase activity"/>
    <property type="evidence" value="ECO:0007669"/>
    <property type="project" value="UniProtKB-EC"/>
</dbReference>
<feature type="binding site" evidence="7">
    <location>
        <position position="112"/>
    </location>
    <ligand>
        <name>substrate</name>
    </ligand>
</feature>
<dbReference type="Gene3D" id="2.60.40.180">
    <property type="entry name" value="Transthyretin/hydroxyisourate hydrolase domain"/>
    <property type="match status" value="1"/>
</dbReference>
<accession>A0A1C0YEN9</accession>
<dbReference type="PROSITE" id="PS00768">
    <property type="entry name" value="TRANSTHYRETIN_1"/>
    <property type="match status" value="1"/>
</dbReference>
<dbReference type="GO" id="GO:0006144">
    <property type="term" value="P:purine nucleobase metabolic process"/>
    <property type="evidence" value="ECO:0007669"/>
    <property type="project" value="UniProtKB-KW"/>
</dbReference>
<evidence type="ECO:0000256" key="5">
    <source>
        <dbReference type="ARBA" id="ARBA00022631"/>
    </source>
</evidence>
<dbReference type="InterPro" id="IPR023416">
    <property type="entry name" value="Transthyretin/HIU_hydrolase_d"/>
</dbReference>
<dbReference type="STRING" id="33978.A6M13_02820"/>
<evidence type="ECO:0000259" key="9">
    <source>
        <dbReference type="Pfam" id="PF00576"/>
    </source>
</evidence>
<dbReference type="AlphaFoldDB" id="A0A1C0YEN9"/>
<evidence type="ECO:0000256" key="1">
    <source>
        <dbReference type="ARBA" id="ARBA00001043"/>
    </source>
</evidence>
<dbReference type="EC" id="3.5.2.17" evidence="8"/>